<gene>
    <name evidence="12" type="primary">nad4l</name>
</gene>
<evidence type="ECO:0000256" key="10">
    <source>
        <dbReference type="ARBA" id="ARBA00049551"/>
    </source>
</evidence>
<keyword evidence="12" id="KW-0496">Mitochondrion</keyword>
<dbReference type="GO" id="GO:0008137">
    <property type="term" value="F:NADH dehydrogenase (ubiquinone) activity"/>
    <property type="evidence" value="ECO:0007669"/>
    <property type="project" value="UniProtKB-EC"/>
</dbReference>
<keyword evidence="7" id="KW-0520">NAD</keyword>
<evidence type="ECO:0000256" key="11">
    <source>
        <dbReference type="SAM" id="Phobius"/>
    </source>
</evidence>
<accession>A0A0S2MN93</accession>
<evidence type="ECO:0000256" key="2">
    <source>
        <dbReference type="ARBA" id="ARBA00010519"/>
    </source>
</evidence>
<keyword evidence="5" id="KW-1278">Translocase</keyword>
<evidence type="ECO:0000256" key="8">
    <source>
        <dbReference type="ARBA" id="ARBA00023136"/>
    </source>
</evidence>
<protein>
    <recommendedName>
        <fullName evidence="3">NADH-ubiquinone oxidoreductase chain 4L</fullName>
    </recommendedName>
    <alternativeName>
        <fullName evidence="9">NADH dehydrogenase subunit 4L</fullName>
    </alternativeName>
</protein>
<dbReference type="Pfam" id="PF00420">
    <property type="entry name" value="Oxidored_q2"/>
    <property type="match status" value="1"/>
</dbReference>
<reference evidence="12" key="1">
    <citation type="submission" date="2012-06" db="EMBL/GenBank/DDBJ databases">
        <title>Mitogenomics of the Coleoptera under dense taxon sampling.</title>
        <authorList>
            <person name="Timmermans M.J.T.N."/>
            <person name="Lim J."/>
            <person name="Dodsworth S."/>
            <person name="Haran J."/>
            <person name="Ahrens D."/>
            <person name="Bocak L."/>
            <person name="London A."/>
            <person name="Culverwell L."/>
            <person name="Vogler A.P."/>
        </authorList>
    </citation>
    <scope>NUCLEOTIDE SEQUENCE</scope>
</reference>
<evidence type="ECO:0000256" key="5">
    <source>
        <dbReference type="ARBA" id="ARBA00022967"/>
    </source>
</evidence>
<dbReference type="GO" id="GO:0016020">
    <property type="term" value="C:membrane"/>
    <property type="evidence" value="ECO:0007669"/>
    <property type="project" value="UniProtKB-SubCell"/>
</dbReference>
<evidence type="ECO:0000256" key="1">
    <source>
        <dbReference type="ARBA" id="ARBA00004141"/>
    </source>
</evidence>
<dbReference type="AlphaFoldDB" id="A0A0S2MN93"/>
<evidence type="ECO:0000256" key="3">
    <source>
        <dbReference type="ARBA" id="ARBA00016612"/>
    </source>
</evidence>
<feature type="transmembrane region" description="Helical" evidence="11">
    <location>
        <begin position="45"/>
        <end position="71"/>
    </location>
</feature>
<name>A0A0S2MN93_9COLE</name>
<feature type="transmembrane region" description="Helical" evidence="11">
    <location>
        <begin position="17"/>
        <end position="39"/>
    </location>
</feature>
<evidence type="ECO:0000313" key="12">
    <source>
        <dbReference type="EMBL" id="ALO76195.1"/>
    </source>
</evidence>
<evidence type="ECO:0000256" key="9">
    <source>
        <dbReference type="ARBA" id="ARBA00031586"/>
    </source>
</evidence>
<evidence type="ECO:0000256" key="4">
    <source>
        <dbReference type="ARBA" id="ARBA00022692"/>
    </source>
</evidence>
<keyword evidence="4 11" id="KW-0812">Transmembrane</keyword>
<evidence type="ECO:0000256" key="7">
    <source>
        <dbReference type="ARBA" id="ARBA00023027"/>
    </source>
</evidence>
<geneLocation type="mitochondrion" evidence="12"/>
<comment type="subcellular location">
    <subcellularLocation>
        <location evidence="1">Membrane</location>
        <topology evidence="1">Multi-pass membrane protein</topology>
    </subcellularLocation>
</comment>
<dbReference type="EMBL" id="JX412733">
    <property type="protein sequence ID" value="ALO76195.1"/>
    <property type="molecule type" value="Genomic_DNA"/>
</dbReference>
<dbReference type="Gene3D" id="1.10.287.3510">
    <property type="match status" value="1"/>
</dbReference>
<organism evidence="12">
    <name type="scientific">Dictyoptera aurora</name>
    <dbReference type="NCBI Taxonomy" id="1053893"/>
    <lineage>
        <taxon>Eukaryota</taxon>
        <taxon>Metazoa</taxon>
        <taxon>Ecdysozoa</taxon>
        <taxon>Arthropoda</taxon>
        <taxon>Hexapoda</taxon>
        <taxon>Insecta</taxon>
        <taxon>Pterygota</taxon>
        <taxon>Neoptera</taxon>
        <taxon>Endopterygota</taxon>
        <taxon>Coleoptera</taxon>
        <taxon>Polyphaga</taxon>
        <taxon>Elateriformia</taxon>
        <taxon>Elateroidea</taxon>
        <taxon>Lycidae</taxon>
        <taxon>Erotinae</taxon>
        <taxon>Dictyoptera</taxon>
    </lineage>
</organism>
<sequence>MFVFISFIIFSFKCQSLLLMLLSLEFVVLSIYLMMFLMFHSYDFGFYFCLIYISMMVCESALGLSILVVMVRSYGNDYMQSLNVLW</sequence>
<keyword evidence="8 11" id="KW-0472">Membrane</keyword>
<keyword evidence="6 11" id="KW-1133">Transmembrane helix</keyword>
<evidence type="ECO:0000256" key="6">
    <source>
        <dbReference type="ARBA" id="ARBA00022989"/>
    </source>
</evidence>
<comment type="similarity">
    <text evidence="2">Belongs to the complex I subunit 4L family.</text>
</comment>
<comment type="catalytic activity">
    <reaction evidence="10">
        <text>a ubiquinone + NADH + 5 H(+)(in) = a ubiquinol + NAD(+) + 4 H(+)(out)</text>
        <dbReference type="Rhea" id="RHEA:29091"/>
        <dbReference type="Rhea" id="RHEA-COMP:9565"/>
        <dbReference type="Rhea" id="RHEA-COMP:9566"/>
        <dbReference type="ChEBI" id="CHEBI:15378"/>
        <dbReference type="ChEBI" id="CHEBI:16389"/>
        <dbReference type="ChEBI" id="CHEBI:17976"/>
        <dbReference type="ChEBI" id="CHEBI:57540"/>
        <dbReference type="ChEBI" id="CHEBI:57945"/>
        <dbReference type="EC" id="7.1.1.2"/>
    </reaction>
</comment>
<dbReference type="InterPro" id="IPR039428">
    <property type="entry name" value="NUOK/Mnh_C1-like"/>
</dbReference>
<proteinExistence type="inferred from homology"/>